<name>A0A5J4W3X3_9EUKA</name>
<comment type="caution">
    <text evidence="1">The sequence shown here is derived from an EMBL/GenBank/DDBJ whole genome shotgun (WGS) entry which is preliminary data.</text>
</comment>
<protein>
    <submittedName>
        <fullName evidence="1">Uncharacterized protein</fullName>
    </submittedName>
</protein>
<organism evidence="1 2">
    <name type="scientific">Streblomastix strix</name>
    <dbReference type="NCBI Taxonomy" id="222440"/>
    <lineage>
        <taxon>Eukaryota</taxon>
        <taxon>Metamonada</taxon>
        <taxon>Preaxostyla</taxon>
        <taxon>Oxymonadida</taxon>
        <taxon>Streblomastigidae</taxon>
        <taxon>Streblomastix</taxon>
    </lineage>
</organism>
<dbReference type="EMBL" id="SNRW01003649">
    <property type="protein sequence ID" value="KAA6389276.1"/>
    <property type="molecule type" value="Genomic_DNA"/>
</dbReference>
<accession>A0A5J4W3X3</accession>
<reference evidence="1 2" key="1">
    <citation type="submission" date="2019-03" db="EMBL/GenBank/DDBJ databases">
        <title>Single cell metagenomics reveals metabolic interactions within the superorganism composed of flagellate Streblomastix strix and complex community of Bacteroidetes bacteria on its surface.</title>
        <authorList>
            <person name="Treitli S.C."/>
            <person name="Kolisko M."/>
            <person name="Husnik F."/>
            <person name="Keeling P."/>
            <person name="Hampl V."/>
        </authorList>
    </citation>
    <scope>NUCLEOTIDE SEQUENCE [LARGE SCALE GENOMIC DNA]</scope>
    <source>
        <strain evidence="1">ST1C</strain>
    </source>
</reference>
<dbReference type="AlphaFoldDB" id="A0A5J4W3X3"/>
<sequence>MSYIKGKSKLGQRCNELKEGDEVRVIVDLQSNPHTFCLLFFGIKDSVWEFISLEKLAQGVDTSIFEEKRRFKYE</sequence>
<proteinExistence type="predicted"/>
<evidence type="ECO:0000313" key="2">
    <source>
        <dbReference type="Proteomes" id="UP000324800"/>
    </source>
</evidence>
<gene>
    <name evidence="1" type="ORF">EZS28_015195</name>
</gene>
<evidence type="ECO:0000313" key="1">
    <source>
        <dbReference type="EMBL" id="KAA6389276.1"/>
    </source>
</evidence>
<dbReference type="Proteomes" id="UP000324800">
    <property type="component" value="Unassembled WGS sequence"/>
</dbReference>